<keyword evidence="9" id="KW-1185">Reference proteome</keyword>
<evidence type="ECO:0000259" key="7">
    <source>
        <dbReference type="Pfam" id="PF01826"/>
    </source>
</evidence>
<evidence type="ECO:0000256" key="6">
    <source>
        <dbReference type="ARBA" id="ARBA00023157"/>
    </source>
</evidence>
<evidence type="ECO:0000256" key="3">
    <source>
        <dbReference type="ARBA" id="ARBA00022525"/>
    </source>
</evidence>
<proteinExistence type="inferred from homology"/>
<dbReference type="EMBL" id="WNWW01000475">
    <property type="protein sequence ID" value="KAF3424361.1"/>
    <property type="molecule type" value="Genomic_DNA"/>
</dbReference>
<dbReference type="GO" id="GO:0005576">
    <property type="term" value="C:extracellular region"/>
    <property type="evidence" value="ECO:0007669"/>
    <property type="project" value="UniProtKB-SubCell"/>
</dbReference>
<keyword evidence="3" id="KW-0964">Secreted</keyword>
<name>A0A833VMH4_9HYME</name>
<evidence type="ECO:0000256" key="2">
    <source>
        <dbReference type="ARBA" id="ARBA00007611"/>
    </source>
</evidence>
<comment type="subcellular location">
    <subcellularLocation>
        <location evidence="1">Secreted</location>
    </subcellularLocation>
</comment>
<dbReference type="InterPro" id="IPR051368">
    <property type="entry name" value="SerProtInhib-TIL_Domain"/>
</dbReference>
<dbReference type="InterPro" id="IPR036084">
    <property type="entry name" value="Ser_inhib-like_sf"/>
</dbReference>
<comment type="caution">
    <text evidence="8">The sequence shown here is derived from an EMBL/GenBank/DDBJ whole genome shotgun (WGS) entry which is preliminary data.</text>
</comment>
<evidence type="ECO:0000256" key="1">
    <source>
        <dbReference type="ARBA" id="ARBA00004613"/>
    </source>
</evidence>
<keyword evidence="4" id="KW-0646">Protease inhibitor</keyword>
<dbReference type="Proteomes" id="UP000655588">
    <property type="component" value="Unassembled WGS sequence"/>
</dbReference>
<evidence type="ECO:0000313" key="8">
    <source>
        <dbReference type="EMBL" id="KAF3424361.1"/>
    </source>
</evidence>
<evidence type="ECO:0000256" key="4">
    <source>
        <dbReference type="ARBA" id="ARBA00022690"/>
    </source>
</evidence>
<dbReference type="PANTHER" id="PTHR23259">
    <property type="entry name" value="RIDDLE"/>
    <property type="match status" value="1"/>
</dbReference>
<organism evidence="8 9">
    <name type="scientific">Frieseomelitta varia</name>
    <dbReference type="NCBI Taxonomy" id="561572"/>
    <lineage>
        <taxon>Eukaryota</taxon>
        <taxon>Metazoa</taxon>
        <taxon>Ecdysozoa</taxon>
        <taxon>Arthropoda</taxon>
        <taxon>Hexapoda</taxon>
        <taxon>Insecta</taxon>
        <taxon>Pterygota</taxon>
        <taxon>Neoptera</taxon>
        <taxon>Endopterygota</taxon>
        <taxon>Hymenoptera</taxon>
        <taxon>Apocrita</taxon>
        <taxon>Aculeata</taxon>
        <taxon>Apoidea</taxon>
        <taxon>Anthophila</taxon>
        <taxon>Apidae</taxon>
        <taxon>Frieseomelitta</taxon>
    </lineage>
</organism>
<dbReference type="InterPro" id="IPR002919">
    <property type="entry name" value="TIL_dom"/>
</dbReference>
<dbReference type="AlphaFoldDB" id="A0A833VMH4"/>
<dbReference type="GO" id="GO:0004867">
    <property type="term" value="F:serine-type endopeptidase inhibitor activity"/>
    <property type="evidence" value="ECO:0007669"/>
    <property type="project" value="UniProtKB-KW"/>
</dbReference>
<keyword evidence="5" id="KW-0722">Serine protease inhibitor</keyword>
<evidence type="ECO:0000313" key="9">
    <source>
        <dbReference type="Proteomes" id="UP000655588"/>
    </source>
</evidence>
<protein>
    <recommendedName>
        <fullName evidence="7">TIL domain-containing protein</fullName>
    </recommendedName>
</protein>
<dbReference type="Gene3D" id="2.10.25.10">
    <property type="entry name" value="Laminin"/>
    <property type="match status" value="1"/>
</dbReference>
<dbReference type="CDD" id="cd19941">
    <property type="entry name" value="TIL"/>
    <property type="match status" value="1"/>
</dbReference>
<evidence type="ECO:0000256" key="5">
    <source>
        <dbReference type="ARBA" id="ARBA00022900"/>
    </source>
</evidence>
<dbReference type="SUPFAM" id="SSF57567">
    <property type="entry name" value="Serine protease inhibitors"/>
    <property type="match status" value="1"/>
</dbReference>
<dbReference type="PANTHER" id="PTHR23259:SF70">
    <property type="entry name" value="ACCESSORY GLAND PROTEIN ACP62F-RELATED"/>
    <property type="match status" value="1"/>
</dbReference>
<accession>A0A833VMH4</accession>
<keyword evidence="6" id="KW-1015">Disulfide bond</keyword>
<gene>
    <name evidence="8" type="ORF">E2986_11607</name>
</gene>
<comment type="similarity">
    <text evidence="2">Belongs to the serine protease inhibitor-like (TIL domain-containing) family.</text>
</comment>
<sequence>MADFSLLMFRISLIKHKQEASDVPFLNTEDRKNDTEFIPSGIKRENWENFQQKKFTKFQSTRLSIVFLAKPILCDESHRRTTKDATATDFSEEARLGCKHESKWQELDAEAGDPTKRKMTRQPNRTDSGIYPGMINVTVASFHLLLAIVYDLAHPEASHKCGPNEEFKQCGSPCVDTCEKPASPICTLRCEVGCQCKPGYVRNRQNQCVLTREC</sequence>
<feature type="domain" description="TIL" evidence="7">
    <location>
        <begin position="161"/>
        <end position="214"/>
    </location>
</feature>
<reference evidence="8" key="1">
    <citation type="submission" date="2019-11" db="EMBL/GenBank/DDBJ databases">
        <title>The nuclear and mitochondrial genomes of Frieseomelitta varia - a highly eusocial stingless bee (Meliponini) with a permanently sterile worker caste.</title>
        <authorList>
            <person name="Freitas F.C.P."/>
            <person name="Lourenco A.P."/>
            <person name="Nunes F.M.F."/>
            <person name="Paschoal A.R."/>
            <person name="Abreu F.C.P."/>
            <person name="Barbin F.O."/>
            <person name="Bataglia L."/>
            <person name="Cardoso-Junior C.A.M."/>
            <person name="Cervoni M.S."/>
            <person name="Silva S.R."/>
            <person name="Dalarmi F."/>
            <person name="Del Lama M.A."/>
            <person name="Depintor T.S."/>
            <person name="Ferreira K.M."/>
            <person name="Goria P.S."/>
            <person name="Jaskot M.C."/>
            <person name="Lago D.C."/>
            <person name="Luna-Lucena D."/>
            <person name="Moda L.M."/>
            <person name="Nascimento L."/>
            <person name="Pedrino M."/>
            <person name="Rabico F.O."/>
            <person name="Sanches F.C."/>
            <person name="Santos D.E."/>
            <person name="Santos C.G."/>
            <person name="Vieira J."/>
            <person name="Lopes T.F."/>
            <person name="Barchuk A.R."/>
            <person name="Hartfelder K."/>
            <person name="Simoes Z.L.P."/>
            <person name="Bitondi M.M.G."/>
            <person name="Pinheiro D.G."/>
        </authorList>
    </citation>
    <scope>NUCLEOTIDE SEQUENCE</scope>
    <source>
        <strain evidence="8">USP_RPSP 00005682</strain>
        <tissue evidence="8">Whole individual</tissue>
    </source>
</reference>
<dbReference type="Pfam" id="PF01826">
    <property type="entry name" value="TIL"/>
    <property type="match status" value="1"/>
</dbReference>